<protein>
    <submittedName>
        <fullName evidence="1">Uncharacterized protein</fullName>
    </submittedName>
</protein>
<organism evidence="1 2">
    <name type="scientific">Apiospora hydei</name>
    <dbReference type="NCBI Taxonomy" id="1337664"/>
    <lineage>
        <taxon>Eukaryota</taxon>
        <taxon>Fungi</taxon>
        <taxon>Dikarya</taxon>
        <taxon>Ascomycota</taxon>
        <taxon>Pezizomycotina</taxon>
        <taxon>Sordariomycetes</taxon>
        <taxon>Xylariomycetidae</taxon>
        <taxon>Amphisphaeriales</taxon>
        <taxon>Apiosporaceae</taxon>
        <taxon>Apiospora</taxon>
    </lineage>
</organism>
<proteinExistence type="predicted"/>
<sequence length="114" mass="12863">MPADLKKWSRPLWVVIVNLTQFDISYEDSLLWGAFHGETPSCNPWDTSTFGLRNKQTFLGIGWRLGGALTFSVLLDGGHKYEFSVVSDEDENRRLGPFPAHRLTNPTSLMHLGV</sequence>
<keyword evidence="2" id="KW-1185">Reference proteome</keyword>
<dbReference type="EMBL" id="JAQQWN010000011">
    <property type="protein sequence ID" value="KAK8061153.1"/>
    <property type="molecule type" value="Genomic_DNA"/>
</dbReference>
<evidence type="ECO:0000313" key="1">
    <source>
        <dbReference type="EMBL" id="KAK8061153.1"/>
    </source>
</evidence>
<dbReference type="RefSeq" id="XP_066660573.1">
    <property type="nucleotide sequence ID" value="XM_066819688.1"/>
</dbReference>
<reference evidence="1 2" key="1">
    <citation type="submission" date="2023-01" db="EMBL/GenBank/DDBJ databases">
        <title>Analysis of 21 Apiospora genomes using comparative genomics revels a genus with tremendous synthesis potential of carbohydrate active enzymes and secondary metabolites.</title>
        <authorList>
            <person name="Sorensen T."/>
        </authorList>
    </citation>
    <scope>NUCLEOTIDE SEQUENCE [LARGE SCALE GENOMIC DNA]</scope>
    <source>
        <strain evidence="1 2">CBS 114990</strain>
    </source>
</reference>
<dbReference type="Proteomes" id="UP001433268">
    <property type="component" value="Unassembled WGS sequence"/>
</dbReference>
<comment type="caution">
    <text evidence="1">The sequence shown here is derived from an EMBL/GenBank/DDBJ whole genome shotgun (WGS) entry which is preliminary data.</text>
</comment>
<gene>
    <name evidence="1" type="ORF">PG997_015374</name>
</gene>
<name>A0ABR1UQF2_9PEZI</name>
<accession>A0ABR1UQF2</accession>
<evidence type="ECO:0000313" key="2">
    <source>
        <dbReference type="Proteomes" id="UP001433268"/>
    </source>
</evidence>
<dbReference type="GeneID" id="92052748"/>